<keyword evidence="1" id="KW-0812">Transmembrane</keyword>
<keyword evidence="1" id="KW-0472">Membrane</keyword>
<organism evidence="2 3">
    <name type="scientific">Acinetobacter pragensis</name>
    <dbReference type="NCBI Taxonomy" id="1806892"/>
    <lineage>
        <taxon>Bacteria</taxon>
        <taxon>Pseudomonadati</taxon>
        <taxon>Pseudomonadota</taxon>
        <taxon>Gammaproteobacteria</taxon>
        <taxon>Moraxellales</taxon>
        <taxon>Moraxellaceae</taxon>
        <taxon>Acinetobacter</taxon>
    </lineage>
</organism>
<proteinExistence type="predicted"/>
<reference evidence="2 3" key="1">
    <citation type="submission" date="2016-03" db="EMBL/GenBank/DDBJ databases">
        <title>Acinetobacter genomospecies 28 strain ANC 4149.</title>
        <authorList>
            <person name="Radolfova-Krizova L."/>
            <person name="Nemec A."/>
        </authorList>
    </citation>
    <scope>NUCLEOTIDE SEQUENCE [LARGE SCALE GENOMIC DNA]</scope>
    <source>
        <strain evidence="2 3">ANC 4149</strain>
    </source>
</reference>
<sequence length="191" mass="22036">MDVCSLDWGAIAGFAGAVATIGTGAIALYISNQWRKQKGSEVLSSICKDSYMNLNYIYKMISDDNFDIVSQPYILSGDMNASEGKEDIGDLIERSLLKLEDLRLELELINEYKYSEVLKKEIDKIPFLSDEYRALPYVLSENSYKKIHDQADLMNKETMKFHKNFELFRLNVNKILVKYIFLNKDTIKDIF</sequence>
<dbReference type="STRING" id="1806892.AZH43_17245"/>
<protein>
    <submittedName>
        <fullName evidence="2">Uncharacterized protein</fullName>
    </submittedName>
</protein>
<keyword evidence="1" id="KW-1133">Transmembrane helix</keyword>
<evidence type="ECO:0000313" key="2">
    <source>
        <dbReference type="EMBL" id="KYQ70831.1"/>
    </source>
</evidence>
<evidence type="ECO:0000256" key="1">
    <source>
        <dbReference type="SAM" id="Phobius"/>
    </source>
</evidence>
<keyword evidence="3" id="KW-1185">Reference proteome</keyword>
<dbReference type="RefSeq" id="WP_067671400.1">
    <property type="nucleotide sequence ID" value="NZ_CBCSIK010000012.1"/>
</dbReference>
<dbReference type="OrthoDB" id="6713661at2"/>
<gene>
    <name evidence="2" type="ORF">AZH43_17245</name>
</gene>
<evidence type="ECO:0000313" key="3">
    <source>
        <dbReference type="Proteomes" id="UP000076276"/>
    </source>
</evidence>
<name>A0A151XYC4_9GAMM</name>
<comment type="caution">
    <text evidence="2">The sequence shown here is derived from an EMBL/GenBank/DDBJ whole genome shotgun (WGS) entry which is preliminary data.</text>
</comment>
<dbReference type="Proteomes" id="UP000076276">
    <property type="component" value="Unassembled WGS sequence"/>
</dbReference>
<accession>A0A151XYC4</accession>
<dbReference type="EMBL" id="LUAW01000043">
    <property type="protein sequence ID" value="KYQ70831.1"/>
    <property type="molecule type" value="Genomic_DNA"/>
</dbReference>
<dbReference type="AlphaFoldDB" id="A0A151XYC4"/>
<feature type="transmembrane region" description="Helical" evidence="1">
    <location>
        <begin position="6"/>
        <end position="30"/>
    </location>
</feature>